<evidence type="ECO:0000259" key="2">
    <source>
        <dbReference type="Pfam" id="PF14687"/>
    </source>
</evidence>
<accession>A0A4P9ZMI3</accession>
<feature type="compositionally biased region" description="Low complexity" evidence="1">
    <location>
        <begin position="73"/>
        <end position="83"/>
    </location>
</feature>
<feature type="region of interest" description="Disordered" evidence="1">
    <location>
        <begin position="115"/>
        <end position="175"/>
    </location>
</feature>
<dbReference type="InterPro" id="IPR028031">
    <property type="entry name" value="DUF4460"/>
</dbReference>
<gene>
    <name evidence="3" type="ORF">BJ085DRAFT_36197</name>
</gene>
<feature type="domain" description="DUF4460" evidence="2">
    <location>
        <begin position="5"/>
        <end position="48"/>
    </location>
</feature>
<keyword evidence="4" id="KW-1185">Reference proteome</keyword>
<dbReference type="AlphaFoldDB" id="A0A4P9ZMI3"/>
<evidence type="ECO:0000256" key="1">
    <source>
        <dbReference type="SAM" id="MobiDB-lite"/>
    </source>
</evidence>
<feature type="region of interest" description="Disordered" evidence="1">
    <location>
        <begin position="272"/>
        <end position="293"/>
    </location>
</feature>
<feature type="compositionally biased region" description="Polar residues" evidence="1">
    <location>
        <begin position="243"/>
        <end position="254"/>
    </location>
</feature>
<dbReference type="OrthoDB" id="2097874at2759"/>
<reference evidence="4" key="1">
    <citation type="journal article" date="2018" name="Nat. Microbiol.">
        <title>Leveraging single-cell genomics to expand the fungal tree of life.</title>
        <authorList>
            <person name="Ahrendt S.R."/>
            <person name="Quandt C.A."/>
            <person name="Ciobanu D."/>
            <person name="Clum A."/>
            <person name="Salamov A."/>
            <person name="Andreopoulos B."/>
            <person name="Cheng J.F."/>
            <person name="Woyke T."/>
            <person name="Pelin A."/>
            <person name="Henrissat B."/>
            <person name="Reynolds N.K."/>
            <person name="Benny G.L."/>
            <person name="Smith M.E."/>
            <person name="James T.Y."/>
            <person name="Grigoriev I.V."/>
        </authorList>
    </citation>
    <scope>NUCLEOTIDE SEQUENCE [LARGE SCALE GENOMIC DNA]</scope>
    <source>
        <strain evidence="4">RSA 468</strain>
    </source>
</reference>
<feature type="region of interest" description="Disordered" evidence="1">
    <location>
        <begin position="224"/>
        <end position="254"/>
    </location>
</feature>
<dbReference type="Pfam" id="PF14687">
    <property type="entry name" value="DUF4460"/>
    <property type="match status" value="1"/>
</dbReference>
<proteinExistence type="predicted"/>
<sequence length="374" mass="42307">MEVTSRTVRRQLNQFLLHCHPDFFQAHPQRKDLNQESLQTLHALLEPVLATDPPGYRAAPRKQSDPESEARSSKPASLSTSPSGARTPLECLAHHALAWGDTLATPSIRVSFFRRTLPRDDPPTGILSAGPTRSPPGPDKIEQVFGPTPSVLAQLAQSRSTDDDSRHSLLSHHPEPIPTKTLAGYYWYTVAEQFIRLCQNTGVDGSTELLATIVPLRQAWQERLQSPRGKHDPSGLGGPASLKSHQGRQVSAQSTSLYQMREQFQRGLRDAELPEWRPSPPPSQHHSHHQQLHPPTILDPRRVFFVQGIALADHPRLLRRLDRVIGRYQKELQFDRWWDIPIMVSTAFERQPPGFLCLSRRFSPSRKYKGPLYH</sequence>
<evidence type="ECO:0000313" key="3">
    <source>
        <dbReference type="EMBL" id="RKP34423.1"/>
    </source>
</evidence>
<protein>
    <recommendedName>
        <fullName evidence="2">DUF4460 domain-containing protein</fullName>
    </recommendedName>
</protein>
<feature type="compositionally biased region" description="Basic and acidic residues" evidence="1">
    <location>
        <begin position="62"/>
        <end position="72"/>
    </location>
</feature>
<feature type="region of interest" description="Disordered" evidence="1">
    <location>
        <begin position="49"/>
        <end position="85"/>
    </location>
</feature>
<name>A0A4P9ZMI3_9FUNG</name>
<organism evidence="3 4">
    <name type="scientific">Dimargaris cristalligena</name>
    <dbReference type="NCBI Taxonomy" id="215637"/>
    <lineage>
        <taxon>Eukaryota</taxon>
        <taxon>Fungi</taxon>
        <taxon>Fungi incertae sedis</taxon>
        <taxon>Zoopagomycota</taxon>
        <taxon>Kickxellomycotina</taxon>
        <taxon>Dimargaritomycetes</taxon>
        <taxon>Dimargaritales</taxon>
        <taxon>Dimargaritaceae</taxon>
        <taxon>Dimargaris</taxon>
    </lineage>
</organism>
<feature type="compositionally biased region" description="Basic and acidic residues" evidence="1">
    <location>
        <begin position="160"/>
        <end position="175"/>
    </location>
</feature>
<evidence type="ECO:0000313" key="4">
    <source>
        <dbReference type="Proteomes" id="UP000268162"/>
    </source>
</evidence>
<dbReference type="Proteomes" id="UP000268162">
    <property type="component" value="Unassembled WGS sequence"/>
</dbReference>
<dbReference type="EMBL" id="ML003209">
    <property type="protein sequence ID" value="RKP34423.1"/>
    <property type="molecule type" value="Genomic_DNA"/>
</dbReference>